<organism evidence="1 2">
    <name type="scientific">Candidatus Magasanikbacteria bacterium GW2011_GWA2_42_32</name>
    <dbReference type="NCBI Taxonomy" id="1619039"/>
    <lineage>
        <taxon>Bacteria</taxon>
        <taxon>Candidatus Magasanikiibacteriota</taxon>
    </lineage>
</organism>
<evidence type="ECO:0000313" key="2">
    <source>
        <dbReference type="Proteomes" id="UP000034837"/>
    </source>
</evidence>
<reference evidence="1 2" key="1">
    <citation type="journal article" date="2015" name="Nature">
        <title>rRNA introns, odd ribosomes, and small enigmatic genomes across a large radiation of phyla.</title>
        <authorList>
            <person name="Brown C.T."/>
            <person name="Hug L.A."/>
            <person name="Thomas B.C."/>
            <person name="Sharon I."/>
            <person name="Castelle C.J."/>
            <person name="Singh A."/>
            <person name="Wilkins M.J."/>
            <person name="Williams K.H."/>
            <person name="Banfield J.F."/>
        </authorList>
    </citation>
    <scope>NUCLEOTIDE SEQUENCE [LARGE SCALE GENOMIC DNA]</scope>
</reference>
<evidence type="ECO:0000313" key="1">
    <source>
        <dbReference type="EMBL" id="KKS55960.1"/>
    </source>
</evidence>
<accession>A0A0G1A4P2</accession>
<sequence length="151" mass="17831">MEPERHTWRKHPDLIHYADYIESEFWTERKRLYFATHAKACRVCGLSQVDLHHLQYGSYGHEQDKHLAALCRVHHDALHKWMGVRKNTYYQTVDFIEAERAKFMETNNRRPAAVSIARAPANPRYSFANLVDDMARPIWNLLAFLGLNHTK</sequence>
<dbReference type="EMBL" id="LCDO01000019">
    <property type="protein sequence ID" value="KKS55960.1"/>
    <property type="molecule type" value="Genomic_DNA"/>
</dbReference>
<protein>
    <submittedName>
        <fullName evidence="1">Uncharacterized protein</fullName>
    </submittedName>
</protein>
<name>A0A0G1A4P2_9BACT</name>
<proteinExistence type="predicted"/>
<gene>
    <name evidence="1" type="ORF">UV20_C0019G0004</name>
</gene>
<dbReference type="Proteomes" id="UP000034837">
    <property type="component" value="Unassembled WGS sequence"/>
</dbReference>
<dbReference type="AlphaFoldDB" id="A0A0G1A4P2"/>
<comment type="caution">
    <text evidence="1">The sequence shown here is derived from an EMBL/GenBank/DDBJ whole genome shotgun (WGS) entry which is preliminary data.</text>
</comment>